<dbReference type="InterPro" id="IPR025392">
    <property type="entry name" value="DUF4124"/>
</dbReference>
<dbReference type="Gene3D" id="1.10.530.10">
    <property type="match status" value="1"/>
</dbReference>
<dbReference type="EMBL" id="SMDC01000005">
    <property type="protein sequence ID" value="TCW35970.1"/>
    <property type="molecule type" value="Genomic_DNA"/>
</dbReference>
<dbReference type="PANTHER" id="PTHR37423">
    <property type="entry name" value="SOLUBLE LYTIC MUREIN TRANSGLYCOSYLASE-RELATED"/>
    <property type="match status" value="1"/>
</dbReference>
<evidence type="ECO:0000313" key="4">
    <source>
        <dbReference type="EMBL" id="TCW35970.1"/>
    </source>
</evidence>
<feature type="domain" description="DUF4124" evidence="3">
    <location>
        <begin position="28"/>
        <end position="64"/>
    </location>
</feature>
<evidence type="ECO:0000313" key="5">
    <source>
        <dbReference type="Proteomes" id="UP000295247"/>
    </source>
</evidence>
<dbReference type="GO" id="GO:0000270">
    <property type="term" value="P:peptidoglycan metabolic process"/>
    <property type="evidence" value="ECO:0007669"/>
    <property type="project" value="InterPro"/>
</dbReference>
<dbReference type="InterPro" id="IPR023346">
    <property type="entry name" value="Lysozyme-like_dom_sf"/>
</dbReference>
<dbReference type="InterPro" id="IPR008258">
    <property type="entry name" value="Transglycosylase_SLT_dom_1"/>
</dbReference>
<dbReference type="Pfam" id="PF01464">
    <property type="entry name" value="SLT"/>
    <property type="match status" value="1"/>
</dbReference>
<evidence type="ECO:0000259" key="3">
    <source>
        <dbReference type="Pfam" id="PF13511"/>
    </source>
</evidence>
<accession>A0A4V6P4R2</accession>
<protein>
    <submittedName>
        <fullName evidence="4">Uncharacterized protein DUF4124</fullName>
    </submittedName>
</protein>
<dbReference type="SUPFAM" id="SSF53955">
    <property type="entry name" value="Lysozyme-like"/>
    <property type="match status" value="1"/>
</dbReference>
<dbReference type="GO" id="GO:0008933">
    <property type="term" value="F:peptidoglycan lytic transglycosylase activity"/>
    <property type="evidence" value="ECO:0007669"/>
    <property type="project" value="InterPro"/>
</dbReference>
<dbReference type="PANTHER" id="PTHR37423:SF2">
    <property type="entry name" value="MEMBRANE-BOUND LYTIC MUREIN TRANSGLYCOSYLASE C"/>
    <property type="match status" value="1"/>
</dbReference>
<comment type="caution">
    <text evidence="4">The sequence shown here is derived from an EMBL/GenBank/DDBJ whole genome shotgun (WGS) entry which is preliminary data.</text>
</comment>
<proteinExistence type="inferred from homology"/>
<dbReference type="InterPro" id="IPR000189">
    <property type="entry name" value="Transglyc_AS"/>
</dbReference>
<sequence>MSAQRIDKSARVKVWQMLFGAFGGGVWLLCWGGVPIAMADVYKYADAHGNVYFTDVPLKGGQYRLQWHRESGQLAEENRSRFSQLQIERSPRGESKPLSRSLRARRARYEALVSANARRHGLSPALLHAVIRAESAYDPRAVSSAGAQGLMQLMPATAARYGVADSFDPADNVSGGAAYLRDLLDLFDNDLRLALAGYNAGEGAVLKHGRKIPPYAETQAYVRKVLQYLWAERPVHVTISSVPGED</sequence>
<organism evidence="4 5">
    <name type="scientific">Marichromatium gracile</name>
    <name type="common">Chromatium gracile</name>
    <dbReference type="NCBI Taxonomy" id="1048"/>
    <lineage>
        <taxon>Bacteria</taxon>
        <taxon>Pseudomonadati</taxon>
        <taxon>Pseudomonadota</taxon>
        <taxon>Gammaproteobacteria</taxon>
        <taxon>Chromatiales</taxon>
        <taxon>Chromatiaceae</taxon>
        <taxon>Marichromatium</taxon>
    </lineage>
</organism>
<dbReference type="Proteomes" id="UP000295247">
    <property type="component" value="Unassembled WGS sequence"/>
</dbReference>
<reference evidence="4 5" key="1">
    <citation type="submission" date="2019-03" db="EMBL/GenBank/DDBJ databases">
        <title>Genomic Encyclopedia of Type Strains, Phase IV (KMG-IV): sequencing the most valuable type-strain genomes for metagenomic binning, comparative biology and taxonomic classification.</title>
        <authorList>
            <person name="Goeker M."/>
        </authorList>
    </citation>
    <scope>NUCLEOTIDE SEQUENCE [LARGE SCALE GENOMIC DNA]</scope>
    <source>
        <strain evidence="4 5">DSM 203</strain>
    </source>
</reference>
<dbReference type="GO" id="GO:0016020">
    <property type="term" value="C:membrane"/>
    <property type="evidence" value="ECO:0007669"/>
    <property type="project" value="InterPro"/>
</dbReference>
<dbReference type="CDD" id="cd00254">
    <property type="entry name" value="LT-like"/>
    <property type="match status" value="1"/>
</dbReference>
<gene>
    <name evidence="4" type="ORF">EDC29_105145</name>
</gene>
<dbReference type="Pfam" id="PF13511">
    <property type="entry name" value="DUF4124"/>
    <property type="match status" value="1"/>
</dbReference>
<comment type="similarity">
    <text evidence="1">Belongs to the transglycosylase Slt family.</text>
</comment>
<dbReference type="AlphaFoldDB" id="A0A4V6P4R2"/>
<feature type="domain" description="Transglycosylase SLT" evidence="2">
    <location>
        <begin position="113"/>
        <end position="210"/>
    </location>
</feature>
<name>A0A4V6P4R2_MARGR</name>
<evidence type="ECO:0000256" key="1">
    <source>
        <dbReference type="ARBA" id="ARBA00007734"/>
    </source>
</evidence>
<evidence type="ECO:0000259" key="2">
    <source>
        <dbReference type="Pfam" id="PF01464"/>
    </source>
</evidence>
<dbReference type="PROSITE" id="PS00922">
    <property type="entry name" value="TRANSGLYCOSYLASE"/>
    <property type="match status" value="1"/>
</dbReference>